<feature type="compositionally biased region" description="Gly residues" evidence="1">
    <location>
        <begin position="189"/>
        <end position="201"/>
    </location>
</feature>
<dbReference type="PANTHER" id="PTHR43384">
    <property type="entry name" value="SEPTUM SITE-DETERMINING PROTEIN MIND HOMOLOG, CHLOROPLASTIC-RELATED"/>
    <property type="match status" value="1"/>
</dbReference>
<feature type="compositionally biased region" description="Pro residues" evidence="1">
    <location>
        <begin position="148"/>
        <end position="171"/>
    </location>
</feature>
<feature type="region of interest" description="Disordered" evidence="1">
    <location>
        <begin position="1"/>
        <end position="204"/>
    </location>
</feature>
<dbReference type="RefSeq" id="WP_344009615.1">
    <property type="nucleotide sequence ID" value="NZ_BAAAMY010000015.1"/>
</dbReference>
<dbReference type="SUPFAM" id="SSF52540">
    <property type="entry name" value="P-loop containing nucleoside triphosphate hydrolases"/>
    <property type="match status" value="1"/>
</dbReference>
<dbReference type="Gene3D" id="3.40.50.300">
    <property type="entry name" value="P-loop containing nucleotide triphosphate hydrolases"/>
    <property type="match status" value="1"/>
</dbReference>
<evidence type="ECO:0000256" key="1">
    <source>
        <dbReference type="SAM" id="MobiDB-lite"/>
    </source>
</evidence>
<feature type="compositionally biased region" description="Low complexity" evidence="1">
    <location>
        <begin position="70"/>
        <end position="129"/>
    </location>
</feature>
<protein>
    <recommendedName>
        <fullName evidence="4">MinD-like ATPase involved in chromosome partitioning or flagellar assembly</fullName>
    </recommendedName>
</protein>
<evidence type="ECO:0000313" key="3">
    <source>
        <dbReference type="Proteomes" id="UP001501612"/>
    </source>
</evidence>
<organism evidence="2 3">
    <name type="scientific">Nocardioides lentus</name>
    <dbReference type="NCBI Taxonomy" id="338077"/>
    <lineage>
        <taxon>Bacteria</taxon>
        <taxon>Bacillati</taxon>
        <taxon>Actinomycetota</taxon>
        <taxon>Actinomycetes</taxon>
        <taxon>Propionibacteriales</taxon>
        <taxon>Nocardioidaceae</taxon>
        <taxon>Nocardioides</taxon>
    </lineage>
</organism>
<dbReference type="InterPro" id="IPR050625">
    <property type="entry name" value="ParA/MinD_ATPase"/>
</dbReference>
<dbReference type="EMBL" id="BAAAMY010000015">
    <property type="protein sequence ID" value="GAA1932290.1"/>
    <property type="molecule type" value="Genomic_DNA"/>
</dbReference>
<gene>
    <name evidence="2" type="ORF">GCM10009737_37850</name>
</gene>
<reference evidence="3" key="1">
    <citation type="journal article" date="2019" name="Int. J. Syst. Evol. Microbiol.">
        <title>The Global Catalogue of Microorganisms (GCM) 10K type strain sequencing project: providing services to taxonomists for standard genome sequencing and annotation.</title>
        <authorList>
            <consortium name="The Broad Institute Genomics Platform"/>
            <consortium name="The Broad Institute Genome Sequencing Center for Infectious Disease"/>
            <person name="Wu L."/>
            <person name="Ma J."/>
        </authorList>
    </citation>
    <scope>NUCLEOTIDE SEQUENCE [LARGE SCALE GENOMIC DNA]</scope>
    <source>
        <strain evidence="3">JCM 14046</strain>
    </source>
</reference>
<dbReference type="InterPro" id="IPR027417">
    <property type="entry name" value="P-loop_NTPase"/>
</dbReference>
<keyword evidence="3" id="KW-1185">Reference proteome</keyword>
<dbReference type="Proteomes" id="UP001501612">
    <property type="component" value="Unassembled WGS sequence"/>
</dbReference>
<evidence type="ECO:0000313" key="2">
    <source>
        <dbReference type="EMBL" id="GAA1932290.1"/>
    </source>
</evidence>
<accession>A0ABP5B5K4</accession>
<name>A0ABP5B5K4_9ACTN</name>
<feature type="compositionally biased region" description="Basic and acidic residues" evidence="1">
    <location>
        <begin position="50"/>
        <end position="61"/>
    </location>
</feature>
<dbReference type="PANTHER" id="PTHR43384:SF14">
    <property type="entry name" value="ESX-1 SECRETION-ASSOCIATED PROTEIN ESPI"/>
    <property type="match status" value="1"/>
</dbReference>
<proteinExistence type="predicted"/>
<comment type="caution">
    <text evidence="2">The sequence shown here is derived from an EMBL/GenBank/DDBJ whole genome shotgun (WGS) entry which is preliminary data.</text>
</comment>
<sequence>MSQDHTDGGPEPDTSERLYTTGELEEYGARLEQGGPTGPVGGDPLTDPYTDGRPDAHEHTRVPGGTQESPAVAPTAGPAPAAPAGPTGWQPQQPGPQQVGPQQPRQPAGPPAGWAPAGPASAPGGRRSGPPAPTPQGPSAPQQQHPQQQPPQQQPAPRAPQGGPPQHPQGPPARSGQQQAAPGVDQGVDQGGEQGGEPGGEGEVRRFMTATDFLDRRADIVEYGPASWGWRGKVRRWSGGLIKPQMSAKEMVHEDHRRVIQRDFDGPRTIAFLNPKGGAAKTTGVLAAGYTFGTVRGGAVVAWDNNETRGTLGIRAMRSTHRNTTRELLEDLEKFSDVYQSRIGDLGAFVRAQGDAHFDVLASDERPDVTGTIRATDFTAVHQLLERFYRIILVDTGNNMRAENWLAAAEAADLLVVTSTVREDTGYSGLWMLDALQDAGYQNLKYRTITVLSDPSPNVDSVLAHDLMQVYQQRTREVYRVPYDPALVSGSEVPYAQLSRSTTDSWLRACAGMASAL</sequence>
<evidence type="ECO:0008006" key="4">
    <source>
        <dbReference type="Google" id="ProtNLM"/>
    </source>
</evidence>